<evidence type="ECO:0000313" key="9">
    <source>
        <dbReference type="Proteomes" id="UP001629246"/>
    </source>
</evidence>
<dbReference type="Gene3D" id="6.10.250.690">
    <property type="match status" value="1"/>
</dbReference>
<evidence type="ECO:0000256" key="2">
    <source>
        <dbReference type="ARBA" id="ARBA00023125"/>
    </source>
</evidence>
<dbReference type="SMART" id="SM00862">
    <property type="entry name" value="Trans_reg_C"/>
    <property type="match status" value="1"/>
</dbReference>
<dbReference type="InterPro" id="IPR001789">
    <property type="entry name" value="Sig_transdc_resp-reg_receiver"/>
</dbReference>
<reference evidence="8 9" key="1">
    <citation type="journal article" date="2024" name="Chem. Sci.">
        <title>Discovery of megapolipeptins by genome mining of a Burkholderiales bacteria collection.</title>
        <authorList>
            <person name="Paulo B.S."/>
            <person name="Recchia M.J.J."/>
            <person name="Lee S."/>
            <person name="Fergusson C.H."/>
            <person name="Romanowski S.B."/>
            <person name="Hernandez A."/>
            <person name="Krull N."/>
            <person name="Liu D.Y."/>
            <person name="Cavanagh H."/>
            <person name="Bos A."/>
            <person name="Gray C.A."/>
            <person name="Murphy B.T."/>
            <person name="Linington R.G."/>
            <person name="Eustaquio A.S."/>
        </authorList>
    </citation>
    <scope>NUCLEOTIDE SEQUENCE [LARGE SCALE GENOMIC DNA]</scope>
    <source>
        <strain evidence="8 9">RL21-008-BIB-A</strain>
    </source>
</reference>
<sequence>MRILLVEDHVELSRWLSKALRDAQLTVECAVNGTDADSLLLTQEYALVILDLSLPKMDGLEVLKRLRARGSRTPVLILTARGGLNDRVNGLNLGADDYLAKPFELVELEARVKALLRRAQGNEAVTIHCGALSFDTVSRMFSYGGALLALTPREHAVLEALLTRAGRTVPKEKLFQEVFSLDDNANLDAIEIYIHRLRKKLDTLEQGRVSITTLRGLGYLLQVAPA</sequence>
<keyword evidence="3" id="KW-0804">Transcription</keyword>
<dbReference type="InterPro" id="IPR039420">
    <property type="entry name" value="WalR-like"/>
</dbReference>
<keyword evidence="1" id="KW-0805">Transcription regulation</keyword>
<evidence type="ECO:0000259" key="7">
    <source>
        <dbReference type="PROSITE" id="PS51755"/>
    </source>
</evidence>
<dbReference type="PROSITE" id="PS50110">
    <property type="entry name" value="RESPONSE_REGULATORY"/>
    <property type="match status" value="1"/>
</dbReference>
<dbReference type="Gene3D" id="3.40.50.2300">
    <property type="match status" value="1"/>
</dbReference>
<keyword evidence="4" id="KW-0597">Phosphoprotein</keyword>
<dbReference type="SMART" id="SM00448">
    <property type="entry name" value="REC"/>
    <property type="match status" value="1"/>
</dbReference>
<feature type="modified residue" description="4-aspartylphosphate" evidence="4">
    <location>
        <position position="51"/>
    </location>
</feature>
<dbReference type="InterPro" id="IPR036388">
    <property type="entry name" value="WH-like_DNA-bd_sf"/>
</dbReference>
<dbReference type="PANTHER" id="PTHR48111:SF67">
    <property type="entry name" value="TRANSCRIPTIONAL REGULATORY PROTEIN TCTD"/>
    <property type="match status" value="1"/>
</dbReference>
<dbReference type="Gene3D" id="1.10.10.10">
    <property type="entry name" value="Winged helix-like DNA-binding domain superfamily/Winged helix DNA-binding domain"/>
    <property type="match status" value="1"/>
</dbReference>
<protein>
    <submittedName>
        <fullName evidence="8">Response regulator</fullName>
    </submittedName>
</protein>
<dbReference type="SUPFAM" id="SSF52172">
    <property type="entry name" value="CheY-like"/>
    <property type="match status" value="1"/>
</dbReference>
<dbReference type="Proteomes" id="UP001629246">
    <property type="component" value="Unassembled WGS sequence"/>
</dbReference>
<feature type="DNA-binding region" description="OmpR/PhoB-type" evidence="5">
    <location>
        <begin position="124"/>
        <end position="223"/>
    </location>
</feature>
<dbReference type="InterPro" id="IPR001867">
    <property type="entry name" value="OmpR/PhoB-type_DNA-bd"/>
</dbReference>
<comment type="caution">
    <text evidence="8">The sequence shown here is derived from an EMBL/GenBank/DDBJ whole genome shotgun (WGS) entry which is preliminary data.</text>
</comment>
<gene>
    <name evidence="8" type="ORF">PQR62_08125</name>
</gene>
<dbReference type="CDD" id="cd17624">
    <property type="entry name" value="REC_OmpR_PmrA-like"/>
    <property type="match status" value="1"/>
</dbReference>
<keyword evidence="2 5" id="KW-0238">DNA-binding</keyword>
<evidence type="ECO:0000256" key="3">
    <source>
        <dbReference type="ARBA" id="ARBA00023163"/>
    </source>
</evidence>
<evidence type="ECO:0000256" key="5">
    <source>
        <dbReference type="PROSITE-ProRule" id="PRU01091"/>
    </source>
</evidence>
<evidence type="ECO:0000259" key="6">
    <source>
        <dbReference type="PROSITE" id="PS50110"/>
    </source>
</evidence>
<proteinExistence type="predicted"/>
<dbReference type="InterPro" id="IPR011006">
    <property type="entry name" value="CheY-like_superfamily"/>
</dbReference>
<dbReference type="CDD" id="cd00383">
    <property type="entry name" value="trans_reg_C"/>
    <property type="match status" value="1"/>
</dbReference>
<dbReference type="Pfam" id="PF00072">
    <property type="entry name" value="Response_reg"/>
    <property type="match status" value="1"/>
</dbReference>
<dbReference type="Pfam" id="PF00486">
    <property type="entry name" value="Trans_reg_C"/>
    <property type="match status" value="1"/>
</dbReference>
<dbReference type="RefSeq" id="WP_408156633.1">
    <property type="nucleotide sequence ID" value="NZ_JAQQFM010000003.1"/>
</dbReference>
<keyword evidence="9" id="KW-1185">Reference proteome</keyword>
<dbReference type="PROSITE" id="PS51755">
    <property type="entry name" value="OMPR_PHOB"/>
    <property type="match status" value="1"/>
</dbReference>
<accession>A0ABW9A704</accession>
<evidence type="ECO:0000256" key="4">
    <source>
        <dbReference type="PROSITE-ProRule" id="PRU00169"/>
    </source>
</evidence>
<dbReference type="PANTHER" id="PTHR48111">
    <property type="entry name" value="REGULATOR OF RPOS"/>
    <property type="match status" value="1"/>
</dbReference>
<evidence type="ECO:0000313" key="8">
    <source>
        <dbReference type="EMBL" id="MFL9924226.1"/>
    </source>
</evidence>
<name>A0ABW9A704_9BURK</name>
<feature type="domain" description="OmpR/PhoB-type" evidence="7">
    <location>
        <begin position="124"/>
        <end position="223"/>
    </location>
</feature>
<evidence type="ECO:0000256" key="1">
    <source>
        <dbReference type="ARBA" id="ARBA00023015"/>
    </source>
</evidence>
<feature type="domain" description="Response regulatory" evidence="6">
    <location>
        <begin position="2"/>
        <end position="116"/>
    </location>
</feature>
<dbReference type="EMBL" id="JAQQFM010000003">
    <property type="protein sequence ID" value="MFL9924226.1"/>
    <property type="molecule type" value="Genomic_DNA"/>
</dbReference>
<organism evidence="8 9">
    <name type="scientific">Herbaspirillum lusitanum</name>
    <dbReference type="NCBI Taxonomy" id="213312"/>
    <lineage>
        <taxon>Bacteria</taxon>
        <taxon>Pseudomonadati</taxon>
        <taxon>Pseudomonadota</taxon>
        <taxon>Betaproteobacteria</taxon>
        <taxon>Burkholderiales</taxon>
        <taxon>Oxalobacteraceae</taxon>
        <taxon>Herbaspirillum</taxon>
    </lineage>
</organism>